<name>A0A9E7R2X0_9EURY</name>
<keyword evidence="3" id="KW-1185">Reference proteome</keyword>
<dbReference type="RefSeq" id="WP_260592807.1">
    <property type="nucleotide sequence ID" value="NZ_CP104003.1"/>
</dbReference>
<keyword evidence="1" id="KW-0472">Membrane</keyword>
<reference evidence="2" key="1">
    <citation type="submission" date="2022-09" db="EMBL/GenBank/DDBJ databases">
        <title>Diverse halophilic archaea isolated from saline environments.</title>
        <authorList>
            <person name="Cui H.-L."/>
        </authorList>
    </citation>
    <scope>NUCLEOTIDE SEQUENCE</scope>
    <source>
        <strain evidence="2">ZS-35-S2</strain>
    </source>
</reference>
<dbReference type="EMBL" id="CP104003">
    <property type="protein sequence ID" value="UWM53813.1"/>
    <property type="molecule type" value="Genomic_DNA"/>
</dbReference>
<keyword evidence="1" id="KW-0812">Transmembrane</keyword>
<gene>
    <name evidence="2" type="ORF">N0B31_16965</name>
</gene>
<accession>A0A9E7R2X0</accession>
<feature type="transmembrane region" description="Helical" evidence="1">
    <location>
        <begin position="12"/>
        <end position="31"/>
    </location>
</feature>
<evidence type="ECO:0000313" key="3">
    <source>
        <dbReference type="Proteomes" id="UP001057580"/>
    </source>
</evidence>
<sequence length="78" mass="8700">MELRLTRTERRVLAVGALLNGLAHLAFPGLLTDLVRMVYDAALDVSFVPRDETDRRVRALGVLSCLLVPLLFLVPLEE</sequence>
<proteinExistence type="predicted"/>
<feature type="transmembrane region" description="Helical" evidence="1">
    <location>
        <begin position="57"/>
        <end position="76"/>
    </location>
</feature>
<organism evidence="2 3">
    <name type="scientific">Salinirubellus salinus</name>
    <dbReference type="NCBI Taxonomy" id="1364945"/>
    <lineage>
        <taxon>Archaea</taxon>
        <taxon>Methanobacteriati</taxon>
        <taxon>Methanobacteriota</taxon>
        <taxon>Stenosarchaea group</taxon>
        <taxon>Halobacteria</taxon>
        <taxon>Halobacteriales</taxon>
        <taxon>Natronomonadaceae</taxon>
        <taxon>Salinirubellus</taxon>
    </lineage>
</organism>
<dbReference type="KEGG" id="ssai:N0B31_16965"/>
<dbReference type="GeneID" id="74944149"/>
<evidence type="ECO:0000256" key="1">
    <source>
        <dbReference type="SAM" id="Phobius"/>
    </source>
</evidence>
<keyword evidence="1" id="KW-1133">Transmembrane helix</keyword>
<dbReference type="Proteomes" id="UP001057580">
    <property type="component" value="Chromosome"/>
</dbReference>
<protein>
    <submittedName>
        <fullName evidence="2">Uncharacterized protein</fullName>
    </submittedName>
</protein>
<dbReference type="AlphaFoldDB" id="A0A9E7R2X0"/>
<evidence type="ECO:0000313" key="2">
    <source>
        <dbReference type="EMBL" id="UWM53813.1"/>
    </source>
</evidence>